<proteinExistence type="predicted"/>
<name>K2KCZ0_9GAMM</name>
<dbReference type="Proteomes" id="UP000014115">
    <property type="component" value="Unassembled WGS sequence"/>
</dbReference>
<sequence>MTNHSKLDKAGIWITTLCAIHCLLLPAILPALSVLGLAVTGDHTLEDVVLVLSMVIGLLALGIGARQHGYWQPIVLLLIGGVISSQKHAFQQTAEVVIISTGALFIIAAHLINLRLMRRHQQVCNSCNSPAIH</sequence>
<keyword evidence="1" id="KW-1133">Transmembrane helix</keyword>
<dbReference type="RefSeq" id="WP_008488315.1">
    <property type="nucleotide sequence ID" value="NZ_AMRG01000005.1"/>
</dbReference>
<keyword evidence="1" id="KW-0812">Transmembrane</keyword>
<evidence type="ECO:0000256" key="1">
    <source>
        <dbReference type="SAM" id="Phobius"/>
    </source>
</evidence>
<keyword evidence="3" id="KW-1185">Reference proteome</keyword>
<evidence type="ECO:0000313" key="2">
    <source>
        <dbReference type="EMBL" id="EKE84562.1"/>
    </source>
</evidence>
<keyword evidence="1" id="KW-0472">Membrane</keyword>
<dbReference type="GO" id="GO:0016020">
    <property type="term" value="C:membrane"/>
    <property type="evidence" value="ECO:0007669"/>
    <property type="project" value="InterPro"/>
</dbReference>
<organism evidence="2 3">
    <name type="scientific">Idiomarina xiamenensis 10-D-4</name>
    <dbReference type="NCBI Taxonomy" id="740709"/>
    <lineage>
        <taxon>Bacteria</taxon>
        <taxon>Pseudomonadati</taxon>
        <taxon>Pseudomonadota</taxon>
        <taxon>Gammaproteobacteria</taxon>
        <taxon>Alteromonadales</taxon>
        <taxon>Idiomarinaceae</taxon>
        <taxon>Idiomarina</taxon>
    </lineage>
</organism>
<evidence type="ECO:0000313" key="3">
    <source>
        <dbReference type="Proteomes" id="UP000014115"/>
    </source>
</evidence>
<dbReference type="OrthoDB" id="5513249at2"/>
<accession>K2KCZ0</accession>
<feature type="transmembrane region" description="Helical" evidence="1">
    <location>
        <begin position="45"/>
        <end position="63"/>
    </location>
</feature>
<reference evidence="2 3" key="1">
    <citation type="journal article" date="2012" name="J. Bacteriol.">
        <title>Genome Sequence of Idiomarina xiamenensis Type Strain 10-D-4.</title>
        <authorList>
            <person name="Lai Q."/>
            <person name="Wang L."/>
            <person name="Wang W."/>
            <person name="Shao Z."/>
        </authorList>
    </citation>
    <scope>NUCLEOTIDE SEQUENCE [LARGE SCALE GENOMIC DNA]</scope>
    <source>
        <strain evidence="2 3">10-D-4</strain>
    </source>
</reference>
<comment type="caution">
    <text evidence="2">The sequence shown here is derived from an EMBL/GenBank/DDBJ whole genome shotgun (WGS) entry which is preliminary data.</text>
</comment>
<dbReference type="InterPro" id="IPR004891">
    <property type="entry name" value="Mercury-R_MerC"/>
</dbReference>
<dbReference type="EMBL" id="AMRG01000005">
    <property type="protein sequence ID" value="EKE84562.1"/>
    <property type="molecule type" value="Genomic_DNA"/>
</dbReference>
<feature type="transmembrane region" description="Helical" evidence="1">
    <location>
        <begin position="12"/>
        <end position="39"/>
    </location>
</feature>
<feature type="transmembrane region" description="Helical" evidence="1">
    <location>
        <begin position="96"/>
        <end position="114"/>
    </location>
</feature>
<dbReference type="Pfam" id="PF03203">
    <property type="entry name" value="MerC"/>
    <property type="match status" value="1"/>
</dbReference>
<dbReference type="AlphaFoldDB" id="K2KCZ0"/>
<dbReference type="eggNOG" id="ENOG5032SIS">
    <property type="taxonomic scope" value="Bacteria"/>
</dbReference>
<dbReference type="STRING" id="740709.A10D4_05822"/>
<protein>
    <submittedName>
        <fullName evidence="2">MerC-like membrane protein</fullName>
    </submittedName>
</protein>
<gene>
    <name evidence="2" type="ORF">A10D4_05822</name>
</gene>
<dbReference type="GO" id="GO:0015097">
    <property type="term" value="F:mercury ion transmembrane transporter activity"/>
    <property type="evidence" value="ECO:0007669"/>
    <property type="project" value="InterPro"/>
</dbReference>
<dbReference type="PATRIC" id="fig|740709.3.peg.1190"/>